<feature type="binding site" evidence="2">
    <location>
        <position position="23"/>
    </location>
    <ligand>
        <name>substrate</name>
    </ligand>
</feature>
<dbReference type="AlphaFoldDB" id="A0A5A9XJF1"/>
<dbReference type="RefSeq" id="WP_149306594.1">
    <property type="nucleotide sequence ID" value="NZ_SRSD01000003.1"/>
</dbReference>
<feature type="binding site" evidence="2">
    <location>
        <position position="186"/>
    </location>
    <ligand>
        <name>substrate</name>
    </ligand>
</feature>
<dbReference type="NCBIfam" id="NF011405">
    <property type="entry name" value="PRK14830.1"/>
    <property type="match status" value="1"/>
</dbReference>
<feature type="binding site" evidence="2">
    <location>
        <position position="69"/>
    </location>
    <ligand>
        <name>substrate</name>
    </ligand>
</feature>
<dbReference type="OrthoDB" id="4191603at2"/>
<keyword evidence="1 2" id="KW-0808">Transferase</keyword>
<dbReference type="InterPro" id="IPR036424">
    <property type="entry name" value="UPP_synth-like_sf"/>
</dbReference>
<feature type="binding site" evidence="2">
    <location>
        <position position="67"/>
    </location>
    <ligand>
        <name>substrate</name>
    </ligand>
</feature>
<feature type="binding site" evidence="2">
    <location>
        <position position="35"/>
    </location>
    <ligand>
        <name>substrate</name>
    </ligand>
</feature>
<feature type="binding site" evidence="2">
    <location>
        <begin position="192"/>
        <end position="194"/>
    </location>
    <ligand>
        <name>substrate</name>
    </ligand>
</feature>
<dbReference type="Pfam" id="PF01255">
    <property type="entry name" value="Prenyltransf"/>
    <property type="match status" value="1"/>
</dbReference>
<dbReference type="HAMAP" id="MF_01139">
    <property type="entry name" value="ISPT"/>
    <property type="match status" value="1"/>
</dbReference>
<evidence type="ECO:0000313" key="4">
    <source>
        <dbReference type="Proteomes" id="UP000324298"/>
    </source>
</evidence>
<dbReference type="GO" id="GO:0008834">
    <property type="term" value="F:ditrans,polycis-undecaprenyl-diphosphate synthase [(2E,6E)-farnesyl-diphosphate specific] activity"/>
    <property type="evidence" value="ECO:0007669"/>
    <property type="project" value="TreeGrafter"/>
</dbReference>
<reference evidence="3 4" key="1">
    <citation type="submission" date="2019-04" db="EMBL/GenBank/DDBJ databases">
        <title>Geobacter ruber sp. nov., ferric-reducing bacteria isolated from paddy soil.</title>
        <authorList>
            <person name="Xu Z."/>
            <person name="Masuda Y."/>
            <person name="Itoh H."/>
            <person name="Senoo K."/>
        </authorList>
    </citation>
    <scope>NUCLEOTIDE SEQUENCE [LARGE SCALE GENOMIC DNA]</scope>
    <source>
        <strain evidence="3 4">Red88</strain>
    </source>
</reference>
<comment type="cofactor">
    <cofactor evidence="2">
        <name>Mg(2+)</name>
        <dbReference type="ChEBI" id="CHEBI:18420"/>
    </cofactor>
    <text evidence="2">Binds 2 magnesium ions per subunit.</text>
</comment>
<feature type="binding site" evidence="2">
    <location>
        <position position="31"/>
    </location>
    <ligand>
        <name>substrate</name>
    </ligand>
</feature>
<dbReference type="NCBIfam" id="TIGR00055">
    <property type="entry name" value="uppS"/>
    <property type="match status" value="1"/>
</dbReference>
<dbReference type="InterPro" id="IPR001441">
    <property type="entry name" value="UPP_synth-like"/>
</dbReference>
<comment type="subunit">
    <text evidence="2">Homodimer.</text>
</comment>
<gene>
    <name evidence="3" type="ORF">ET418_05530</name>
</gene>
<evidence type="ECO:0000256" key="2">
    <source>
        <dbReference type="HAMAP-Rule" id="MF_01139"/>
    </source>
</evidence>
<evidence type="ECO:0000313" key="3">
    <source>
        <dbReference type="EMBL" id="KAA0893277.1"/>
    </source>
</evidence>
<dbReference type="PANTHER" id="PTHR10291">
    <property type="entry name" value="DEHYDRODOLICHYL DIPHOSPHATE SYNTHASE FAMILY MEMBER"/>
    <property type="match status" value="1"/>
</dbReference>
<feature type="binding site" evidence="2">
    <location>
        <position position="205"/>
    </location>
    <ligand>
        <name>Mg(2+)</name>
        <dbReference type="ChEBI" id="CHEBI:18420"/>
    </ligand>
</feature>
<keyword evidence="2" id="KW-0460">Magnesium</keyword>
<feature type="binding site" evidence="2">
    <location>
        <position position="18"/>
    </location>
    <ligand>
        <name>Mg(2+)</name>
        <dbReference type="ChEBI" id="CHEBI:18420"/>
    </ligand>
</feature>
<feature type="binding site" evidence="2">
    <location>
        <begin position="19"/>
        <end position="22"/>
    </location>
    <ligand>
        <name>substrate</name>
    </ligand>
</feature>
<dbReference type="FunFam" id="3.40.1180.10:FF:000001">
    <property type="entry name" value="(2E,6E)-farnesyl-diphosphate-specific ditrans,polycis-undecaprenyl-diphosphate synthase"/>
    <property type="match status" value="1"/>
</dbReference>
<feature type="binding site" evidence="2">
    <location>
        <begin position="63"/>
        <end position="65"/>
    </location>
    <ligand>
        <name>substrate</name>
    </ligand>
</feature>
<keyword evidence="2" id="KW-0479">Metal-binding</keyword>
<dbReference type="CDD" id="cd00475">
    <property type="entry name" value="Cis_IPPS"/>
    <property type="match status" value="1"/>
</dbReference>
<organism evidence="3 4">
    <name type="scientific">Oryzomonas rubra</name>
    <dbReference type="NCBI Taxonomy" id="2509454"/>
    <lineage>
        <taxon>Bacteria</taxon>
        <taxon>Pseudomonadati</taxon>
        <taxon>Thermodesulfobacteriota</taxon>
        <taxon>Desulfuromonadia</taxon>
        <taxon>Geobacterales</taxon>
        <taxon>Geobacteraceae</taxon>
        <taxon>Oryzomonas</taxon>
    </lineage>
</organism>
<keyword evidence="4" id="KW-1185">Reference proteome</keyword>
<protein>
    <recommendedName>
        <fullName evidence="2">Isoprenyl transferase</fullName>
        <ecNumber evidence="2">2.5.1.-</ecNumber>
    </recommendedName>
</protein>
<feature type="active site" description="Proton acceptor" evidence="2">
    <location>
        <position position="66"/>
    </location>
</feature>
<sequence>MEPLEPGKLPTHLAIIMDGNGRWAQQRMLKRIVGHQRGAETIKMVVEQASLLGIKYLTLFAFSSENWSRPAMEVKALMALLKKYIRQETARMMRKNIRYNVIGNRSDLPDDVNATLEDAIRETSGNTGMVLTLALSYGGRQEISMAASRLARDVAAGKIKPDDITMELFSGYLDTGGLPDPDFLIRTSGEMRISNFLLWQLAYTELYFTETYWPDFTINEFHKALADFQSRERRFGKTSDQLLNRGSLLNA</sequence>
<comment type="similarity">
    <text evidence="2">Belongs to the UPP synthase family.</text>
</comment>
<dbReference type="EMBL" id="SRSD01000003">
    <property type="protein sequence ID" value="KAA0893277.1"/>
    <property type="molecule type" value="Genomic_DNA"/>
</dbReference>
<dbReference type="SUPFAM" id="SSF64005">
    <property type="entry name" value="Undecaprenyl diphosphate synthase"/>
    <property type="match status" value="1"/>
</dbReference>
<evidence type="ECO:0000256" key="1">
    <source>
        <dbReference type="ARBA" id="ARBA00022679"/>
    </source>
</evidence>
<dbReference type="InterPro" id="IPR018520">
    <property type="entry name" value="UPP_synth-like_CS"/>
</dbReference>
<dbReference type="GO" id="GO:0005829">
    <property type="term" value="C:cytosol"/>
    <property type="evidence" value="ECO:0007669"/>
    <property type="project" value="TreeGrafter"/>
</dbReference>
<dbReference type="Gene3D" id="3.40.1180.10">
    <property type="entry name" value="Decaprenyl diphosphate synthase-like"/>
    <property type="match status" value="1"/>
</dbReference>
<accession>A0A5A9XJF1</accession>
<dbReference type="PANTHER" id="PTHR10291:SF0">
    <property type="entry name" value="DEHYDRODOLICHYL DIPHOSPHATE SYNTHASE 2"/>
    <property type="match status" value="1"/>
</dbReference>
<dbReference type="GO" id="GO:0016094">
    <property type="term" value="P:polyprenol biosynthetic process"/>
    <property type="evidence" value="ECO:0007669"/>
    <property type="project" value="TreeGrafter"/>
</dbReference>
<dbReference type="Proteomes" id="UP000324298">
    <property type="component" value="Unassembled WGS sequence"/>
</dbReference>
<feature type="active site" evidence="2">
    <location>
        <position position="18"/>
    </location>
</feature>
<comment type="function">
    <text evidence="2">Catalyzes the condensation of isopentenyl diphosphate (IPP) with allylic pyrophosphates generating different type of terpenoids.</text>
</comment>
<proteinExistence type="inferred from homology"/>
<dbReference type="GO" id="GO:0000287">
    <property type="term" value="F:magnesium ion binding"/>
    <property type="evidence" value="ECO:0007669"/>
    <property type="project" value="UniProtKB-UniRule"/>
</dbReference>
<comment type="caution">
    <text evidence="3">The sequence shown here is derived from an EMBL/GenBank/DDBJ whole genome shotgun (WGS) entry which is preliminary data.</text>
</comment>
<dbReference type="EC" id="2.5.1.-" evidence="2"/>
<dbReference type="PROSITE" id="PS01066">
    <property type="entry name" value="UPP_SYNTHASE"/>
    <property type="match status" value="1"/>
</dbReference>
<name>A0A5A9XJF1_9BACT</name>